<evidence type="ECO:0000313" key="2">
    <source>
        <dbReference type="EMBL" id="CAF1352686.1"/>
    </source>
</evidence>
<dbReference type="AlphaFoldDB" id="A0A815HIK2"/>
<evidence type="ECO:0000313" key="4">
    <source>
        <dbReference type="Proteomes" id="UP000663832"/>
    </source>
</evidence>
<accession>A0A815HIK2</accession>
<protein>
    <recommendedName>
        <fullName evidence="6">Phytanoyl-CoA dioxygenase</fullName>
    </recommendedName>
</protein>
<dbReference type="Gene3D" id="2.60.120.620">
    <property type="entry name" value="q2cbj1_9rhob like domain"/>
    <property type="match status" value="1"/>
</dbReference>
<dbReference type="OrthoDB" id="445007at2759"/>
<dbReference type="Proteomes" id="UP000663832">
    <property type="component" value="Unassembled WGS sequence"/>
</dbReference>
<reference evidence="2" key="1">
    <citation type="submission" date="2021-02" db="EMBL/GenBank/DDBJ databases">
        <authorList>
            <person name="Nowell W R."/>
        </authorList>
    </citation>
    <scope>NUCLEOTIDE SEQUENCE</scope>
</reference>
<organism evidence="2 5">
    <name type="scientific">Adineta steineri</name>
    <dbReference type="NCBI Taxonomy" id="433720"/>
    <lineage>
        <taxon>Eukaryota</taxon>
        <taxon>Metazoa</taxon>
        <taxon>Spiralia</taxon>
        <taxon>Gnathifera</taxon>
        <taxon>Rotifera</taxon>
        <taxon>Eurotatoria</taxon>
        <taxon>Bdelloidea</taxon>
        <taxon>Adinetida</taxon>
        <taxon>Adinetidae</taxon>
        <taxon>Adineta</taxon>
    </lineage>
</organism>
<dbReference type="SUPFAM" id="SSF51197">
    <property type="entry name" value="Clavaminate synthase-like"/>
    <property type="match status" value="1"/>
</dbReference>
<keyword evidence="4" id="KW-1185">Reference proteome</keyword>
<evidence type="ECO:0000313" key="3">
    <source>
        <dbReference type="EMBL" id="CAF1453347.1"/>
    </source>
</evidence>
<dbReference type="Proteomes" id="UP000663877">
    <property type="component" value="Unassembled WGS sequence"/>
</dbReference>
<dbReference type="PANTHER" id="PTHR20883:SF48">
    <property type="entry name" value="ECTOINE DIOXYGENASE"/>
    <property type="match status" value="1"/>
</dbReference>
<dbReference type="GO" id="GO:0046872">
    <property type="term" value="F:metal ion binding"/>
    <property type="evidence" value="ECO:0007669"/>
    <property type="project" value="UniProtKB-ARBA"/>
</dbReference>
<dbReference type="Pfam" id="PF05721">
    <property type="entry name" value="PhyH"/>
    <property type="match status" value="1"/>
</dbReference>
<comment type="caution">
    <text evidence="2">The sequence shown here is derived from an EMBL/GenBank/DDBJ whole genome shotgun (WGS) entry which is preliminary data.</text>
</comment>
<proteinExistence type="predicted"/>
<gene>
    <name evidence="2" type="ORF">BJG266_LOCUS35044</name>
    <name evidence="3" type="ORF">QVE165_LOCUS40441</name>
</gene>
<dbReference type="GO" id="GO:0016491">
    <property type="term" value="F:oxidoreductase activity"/>
    <property type="evidence" value="ECO:0007669"/>
    <property type="project" value="UniProtKB-ARBA"/>
</dbReference>
<dbReference type="EMBL" id="CAJNOI010000838">
    <property type="protein sequence ID" value="CAF1352686.1"/>
    <property type="molecule type" value="Genomic_DNA"/>
</dbReference>
<evidence type="ECO:0008006" key="6">
    <source>
        <dbReference type="Google" id="ProtNLM"/>
    </source>
</evidence>
<comment type="cofactor">
    <cofactor evidence="1">
        <name>Fe cation</name>
        <dbReference type="ChEBI" id="CHEBI:24875"/>
    </cofactor>
</comment>
<dbReference type="InterPro" id="IPR008775">
    <property type="entry name" value="Phytyl_CoA_dOase-like"/>
</dbReference>
<evidence type="ECO:0000313" key="5">
    <source>
        <dbReference type="Proteomes" id="UP000663877"/>
    </source>
</evidence>
<dbReference type="PANTHER" id="PTHR20883">
    <property type="entry name" value="PHYTANOYL-COA DIOXYGENASE DOMAIN CONTAINING 1"/>
    <property type="match status" value="1"/>
</dbReference>
<dbReference type="EMBL" id="CAJNOM010000466">
    <property type="protein sequence ID" value="CAF1453347.1"/>
    <property type="molecule type" value="Genomic_DNA"/>
</dbReference>
<name>A0A815HIK2_9BILA</name>
<sequence>MTNQYSNLVDQYHRDGFVILRNVIDDHLIKECQQHVDFLRNKYPSIPGEHLHHPIMRNDPFWVRLISDQRLLDLATLFGAPFLKSDEGVAIFSSHYFCKPAKTGMTVLWHQDGSYWPLKPMNVLTMWLAVDESDKENGCLRVIRGSHKQELTTLKDDVTVSNVLGSYTHRDEDIDQNQIVDIILKPGDISIHHPNLIHGSEANTSDRRRCGLTIRYIAPTTECLSKEQPVMMMSGTSVQGINHYRSWPKYRPGYDFPFDGCEQWSEKRRIVPEDESYFERTDYDQMDKEIQDEVLSFVAELGGKTPSK</sequence>
<evidence type="ECO:0000256" key="1">
    <source>
        <dbReference type="ARBA" id="ARBA00001962"/>
    </source>
</evidence>